<dbReference type="EMBL" id="JAQOWY010000480">
    <property type="protein sequence ID" value="KAK1841437.1"/>
    <property type="molecule type" value="Genomic_DNA"/>
</dbReference>
<comment type="caution">
    <text evidence="1">The sequence shown here is derived from an EMBL/GenBank/DDBJ whole genome shotgun (WGS) entry which is preliminary data.</text>
</comment>
<sequence length="161" mass="17236">MEPGLDDLRTIKRHCGLTKKREAPLGGLSCSKIVSTPRRDLMFLARLPLPQTFLFHTLSALFSPPPSLPRHLWCALTALQLRRGLQPDARRMGDLYARGAGAAAAAAAAVVAAVAAQRKQPPWQAGLWSLAGVVVSPGSRGASWNPLTPVFAGRITPRDNA</sequence>
<evidence type="ECO:0000313" key="1">
    <source>
        <dbReference type="EMBL" id="KAK1841437.1"/>
    </source>
</evidence>
<organism evidence="1 2">
    <name type="scientific">Colletotrichum chrysophilum</name>
    <dbReference type="NCBI Taxonomy" id="1836956"/>
    <lineage>
        <taxon>Eukaryota</taxon>
        <taxon>Fungi</taxon>
        <taxon>Dikarya</taxon>
        <taxon>Ascomycota</taxon>
        <taxon>Pezizomycotina</taxon>
        <taxon>Sordariomycetes</taxon>
        <taxon>Hypocreomycetidae</taxon>
        <taxon>Glomerellales</taxon>
        <taxon>Glomerellaceae</taxon>
        <taxon>Colletotrichum</taxon>
        <taxon>Colletotrichum gloeosporioides species complex</taxon>
    </lineage>
</organism>
<protein>
    <submittedName>
        <fullName evidence="1">Uncharacterized protein</fullName>
    </submittedName>
</protein>
<accession>A0AAD9A5B8</accession>
<evidence type="ECO:0000313" key="2">
    <source>
        <dbReference type="Proteomes" id="UP001243330"/>
    </source>
</evidence>
<proteinExistence type="predicted"/>
<reference evidence="1" key="1">
    <citation type="submission" date="2023-01" db="EMBL/GenBank/DDBJ databases">
        <title>Colletotrichum chrysophilum M932 genome sequence.</title>
        <authorList>
            <person name="Baroncelli R."/>
        </authorList>
    </citation>
    <scope>NUCLEOTIDE SEQUENCE</scope>
    <source>
        <strain evidence="1">M932</strain>
    </source>
</reference>
<name>A0AAD9A5B8_9PEZI</name>
<keyword evidence="2" id="KW-1185">Reference proteome</keyword>
<dbReference type="Proteomes" id="UP001243330">
    <property type="component" value="Unassembled WGS sequence"/>
</dbReference>
<gene>
    <name evidence="1" type="ORF">CCHR01_15923</name>
</gene>
<dbReference type="AlphaFoldDB" id="A0AAD9A5B8"/>